<comment type="caution">
    <text evidence="4">The sequence shown here is derived from an EMBL/GenBank/DDBJ whole genome shotgun (WGS) entry which is preliminary data.</text>
</comment>
<evidence type="ECO:0000313" key="5">
    <source>
        <dbReference type="Proteomes" id="UP001224775"/>
    </source>
</evidence>
<dbReference type="AlphaFoldDB" id="A0AAD8Y8D0"/>
<dbReference type="SMART" id="SM00672">
    <property type="entry name" value="CAP10"/>
    <property type="match status" value="1"/>
</dbReference>
<dbReference type="GO" id="GO:0016757">
    <property type="term" value="F:glycosyltransferase activity"/>
    <property type="evidence" value="ECO:0007669"/>
    <property type="project" value="UniProtKB-KW"/>
</dbReference>
<evidence type="ECO:0000313" key="4">
    <source>
        <dbReference type="EMBL" id="KAK1740890.1"/>
    </source>
</evidence>
<sequence length="336" mass="39532">MFRTTDFKECMSSHRKRTKAVYCRDTYHTINNALDEADSSNNHWIVSFGDRTQRIKETLPIITKARRSALSFAPQPIVWLLNKERHYNDLEVYHRDIVKKGKEVPWSEKLSKVFWRGATTYNKDTDISRHDYLAQWINYDDNHTDIAFSKVVQITGFKREYVKKQYFREKQSLLEMNRYKYLLSIEGNDVATGLKWMLYSNSVVFMSRPTVATWAMEDLLVPFVHYIPLANDYSNLLEMVKWANDHDEACQEISKRATEFIEHLWMSKQAKRSTIYLQKSLVKSYVDQFDDSLSKCAPDTEKMVNRSILHLSEEDSFERSKMLVNNTLSESEHGGA</sequence>
<evidence type="ECO:0000256" key="1">
    <source>
        <dbReference type="ARBA" id="ARBA00010118"/>
    </source>
</evidence>
<keyword evidence="5" id="KW-1185">Reference proteome</keyword>
<reference evidence="4" key="1">
    <citation type="submission" date="2023-06" db="EMBL/GenBank/DDBJ databases">
        <title>Survivors Of The Sea: Transcriptome response of Skeletonema marinoi to long-term dormancy.</title>
        <authorList>
            <person name="Pinder M.I.M."/>
            <person name="Kourtchenko O."/>
            <person name="Robertson E.K."/>
            <person name="Larsson T."/>
            <person name="Maumus F."/>
            <person name="Osuna-Cruz C.M."/>
            <person name="Vancaester E."/>
            <person name="Stenow R."/>
            <person name="Vandepoele K."/>
            <person name="Ploug H."/>
            <person name="Bruchert V."/>
            <person name="Godhe A."/>
            <person name="Topel M."/>
        </authorList>
    </citation>
    <scope>NUCLEOTIDE SEQUENCE</scope>
    <source>
        <strain evidence="4">R05AC</strain>
    </source>
</reference>
<dbReference type="Proteomes" id="UP001224775">
    <property type="component" value="Unassembled WGS sequence"/>
</dbReference>
<keyword evidence="4" id="KW-0328">Glycosyltransferase</keyword>
<dbReference type="EMBL" id="JATAAI010000014">
    <property type="protein sequence ID" value="KAK1740890.1"/>
    <property type="molecule type" value="Genomic_DNA"/>
</dbReference>
<dbReference type="Pfam" id="PF05686">
    <property type="entry name" value="Glyco_transf_90"/>
    <property type="match status" value="1"/>
</dbReference>
<keyword evidence="2 4" id="KW-0808">Transferase</keyword>
<dbReference type="InterPro" id="IPR051091">
    <property type="entry name" value="O-Glucosyltr/Glycosyltrsf_90"/>
</dbReference>
<gene>
    <name evidence="4" type="ORF">QTG54_008142</name>
</gene>
<dbReference type="PANTHER" id="PTHR12203">
    <property type="entry name" value="KDEL LYS-ASP-GLU-LEU CONTAINING - RELATED"/>
    <property type="match status" value="1"/>
</dbReference>
<dbReference type="InterPro" id="IPR006598">
    <property type="entry name" value="CAP10"/>
</dbReference>
<dbReference type="EC" id="2.4.2.-" evidence="4"/>
<accession>A0AAD8Y8D0</accession>
<evidence type="ECO:0000259" key="3">
    <source>
        <dbReference type="SMART" id="SM00672"/>
    </source>
</evidence>
<organism evidence="4 5">
    <name type="scientific">Skeletonema marinoi</name>
    <dbReference type="NCBI Taxonomy" id="267567"/>
    <lineage>
        <taxon>Eukaryota</taxon>
        <taxon>Sar</taxon>
        <taxon>Stramenopiles</taxon>
        <taxon>Ochrophyta</taxon>
        <taxon>Bacillariophyta</taxon>
        <taxon>Coscinodiscophyceae</taxon>
        <taxon>Thalassiosirophycidae</taxon>
        <taxon>Thalassiosirales</taxon>
        <taxon>Skeletonemataceae</taxon>
        <taxon>Skeletonema</taxon>
        <taxon>Skeletonema marinoi-dohrnii complex</taxon>
    </lineage>
</organism>
<proteinExistence type="inferred from homology"/>
<evidence type="ECO:0000256" key="2">
    <source>
        <dbReference type="ARBA" id="ARBA00022679"/>
    </source>
</evidence>
<dbReference type="PANTHER" id="PTHR12203:SF35">
    <property type="entry name" value="PROTEIN O-GLUCOSYLTRANSFERASE 1"/>
    <property type="match status" value="1"/>
</dbReference>
<protein>
    <submittedName>
        <fullName evidence="4">Protein O-glucosyltransferase</fullName>
        <ecNumber evidence="4">2.4.2.-</ecNumber>
    </submittedName>
</protein>
<name>A0AAD8Y8D0_9STRA</name>
<feature type="domain" description="Glycosyl transferase CAP10" evidence="3">
    <location>
        <begin position="60"/>
        <end position="281"/>
    </location>
</feature>
<comment type="similarity">
    <text evidence="1">Belongs to the glycosyltransferase 90 family.</text>
</comment>